<protein>
    <submittedName>
        <fullName evidence="1">Uncharacterized protein</fullName>
    </submittedName>
</protein>
<reference evidence="1" key="1">
    <citation type="submission" date="2023-03" db="EMBL/GenBank/DDBJ databases">
        <title>Massive genome expansion in bonnet fungi (Mycena s.s.) driven by repeated elements and novel gene families across ecological guilds.</title>
        <authorList>
            <consortium name="Lawrence Berkeley National Laboratory"/>
            <person name="Harder C.B."/>
            <person name="Miyauchi S."/>
            <person name="Viragh M."/>
            <person name="Kuo A."/>
            <person name="Thoen E."/>
            <person name="Andreopoulos B."/>
            <person name="Lu D."/>
            <person name="Skrede I."/>
            <person name="Drula E."/>
            <person name="Henrissat B."/>
            <person name="Morin E."/>
            <person name="Kohler A."/>
            <person name="Barry K."/>
            <person name="LaButti K."/>
            <person name="Morin E."/>
            <person name="Salamov A."/>
            <person name="Lipzen A."/>
            <person name="Mereny Z."/>
            <person name="Hegedus B."/>
            <person name="Baldrian P."/>
            <person name="Stursova M."/>
            <person name="Weitz H."/>
            <person name="Taylor A."/>
            <person name="Grigoriev I.V."/>
            <person name="Nagy L.G."/>
            <person name="Martin F."/>
            <person name="Kauserud H."/>
        </authorList>
    </citation>
    <scope>NUCLEOTIDE SEQUENCE</scope>
    <source>
        <strain evidence="1">CBHHK002</strain>
    </source>
</reference>
<proteinExistence type="predicted"/>
<name>A0AAD6Z3W6_9AGAR</name>
<evidence type="ECO:0000313" key="2">
    <source>
        <dbReference type="Proteomes" id="UP001218218"/>
    </source>
</evidence>
<keyword evidence="2" id="KW-1185">Reference proteome</keyword>
<dbReference type="EMBL" id="JARIHO010000094">
    <property type="protein sequence ID" value="KAJ7306178.1"/>
    <property type="molecule type" value="Genomic_DNA"/>
</dbReference>
<dbReference type="AlphaFoldDB" id="A0AAD6Z3W6"/>
<dbReference type="Proteomes" id="UP001218218">
    <property type="component" value="Unassembled WGS sequence"/>
</dbReference>
<accession>A0AAD6Z3W6</accession>
<evidence type="ECO:0000313" key="1">
    <source>
        <dbReference type="EMBL" id="KAJ7306178.1"/>
    </source>
</evidence>
<gene>
    <name evidence="1" type="ORF">DFH08DRAFT_824834</name>
</gene>
<comment type="caution">
    <text evidence="1">The sequence shown here is derived from an EMBL/GenBank/DDBJ whole genome shotgun (WGS) entry which is preliminary data.</text>
</comment>
<organism evidence="1 2">
    <name type="scientific">Mycena albidolilacea</name>
    <dbReference type="NCBI Taxonomy" id="1033008"/>
    <lineage>
        <taxon>Eukaryota</taxon>
        <taxon>Fungi</taxon>
        <taxon>Dikarya</taxon>
        <taxon>Basidiomycota</taxon>
        <taxon>Agaricomycotina</taxon>
        <taxon>Agaricomycetes</taxon>
        <taxon>Agaricomycetidae</taxon>
        <taxon>Agaricales</taxon>
        <taxon>Marasmiineae</taxon>
        <taxon>Mycenaceae</taxon>
        <taxon>Mycena</taxon>
    </lineage>
</organism>
<sequence length="165" mass="18529">MQEGIGHDFVLEDQRRPKNPCHGGRDPCHGGRTTSGLVVALKVLHTSLRLRRAVGLVIAFRVPHGYRVHARVWTRGSPGFGVNPRVFGRQEQLLNVVSLGRNTLQLYYVKTELSDVYALVLHPSSKLEYLRANDFDVHGPRLWKPNFDANSICISGSQLKPLNQL</sequence>